<keyword evidence="1" id="KW-0732">Signal</keyword>
<comment type="caution">
    <text evidence="2">The sequence shown here is derived from an EMBL/GenBank/DDBJ whole genome shotgun (WGS) entry which is preliminary data.</text>
</comment>
<dbReference type="InterPro" id="IPR022269">
    <property type="entry name" value="SO_2930-like_C"/>
</dbReference>
<name>A0A561PTI8_9BACT</name>
<dbReference type="EMBL" id="VIWO01000003">
    <property type="protein sequence ID" value="TWF41403.1"/>
    <property type="molecule type" value="Genomic_DNA"/>
</dbReference>
<dbReference type="Proteomes" id="UP000320811">
    <property type="component" value="Unassembled WGS sequence"/>
</dbReference>
<evidence type="ECO:0000313" key="2">
    <source>
        <dbReference type="EMBL" id="TWF41403.1"/>
    </source>
</evidence>
<dbReference type="SUPFAM" id="SSF48695">
    <property type="entry name" value="Multiheme cytochromes"/>
    <property type="match status" value="1"/>
</dbReference>
<dbReference type="PROSITE" id="PS51257">
    <property type="entry name" value="PROKAR_LIPOPROTEIN"/>
    <property type="match status" value="1"/>
</dbReference>
<keyword evidence="3" id="KW-1185">Reference proteome</keyword>
<sequence length="353" mass="39539">MRKLCLLILCVILWLAAVQSCQQRPAPAVVAGLFQFKDKLSDYGFFTGALKTLTPREGVVNYELATPLFTDYAVKDRFVVVPEGKQIRYTDHGALDFPDSTFIIKNFAYTSPAHEKVMIETRLLFRDPADHQWKVMNYLWNKDQQDAGKWILGKKIPITFLDDNGHEQSTVYQMPNTNDCKRCHINNSVLTPIGPKARNLNYVRHGQTANQLQEWASNRLLAGLPAPDKVPQLPDWKDSVHFSVSQRARAYLDVNCAHCHTKGGDAYNTGLFLEYEQTGADHLGMMKSPVSAGGGAGGLDYDVIPGDAQHSILVYRMNSTEPGTAMPELARTVIHKEGVALIRQWVNEMKPGH</sequence>
<accession>A0A561PTI8</accession>
<dbReference type="AlphaFoldDB" id="A0A561PTI8"/>
<dbReference type="InterPro" id="IPR036280">
    <property type="entry name" value="Multihaem_cyt_sf"/>
</dbReference>
<protein>
    <submittedName>
        <fullName evidence="2">Putative repeat protein (TIGR03806 family)</fullName>
    </submittedName>
</protein>
<gene>
    <name evidence="2" type="ORF">FHW36_103207</name>
</gene>
<evidence type="ECO:0000256" key="1">
    <source>
        <dbReference type="SAM" id="SignalP"/>
    </source>
</evidence>
<feature type="signal peptide" evidence="1">
    <location>
        <begin position="1"/>
        <end position="20"/>
    </location>
</feature>
<proteinExistence type="predicted"/>
<feature type="chain" id="PRO_5022094760" evidence="1">
    <location>
        <begin position="21"/>
        <end position="353"/>
    </location>
</feature>
<evidence type="ECO:0000313" key="3">
    <source>
        <dbReference type="Proteomes" id="UP000320811"/>
    </source>
</evidence>
<organism evidence="2 3">
    <name type="scientific">Chitinophaga polysaccharea</name>
    <dbReference type="NCBI Taxonomy" id="1293035"/>
    <lineage>
        <taxon>Bacteria</taxon>
        <taxon>Pseudomonadati</taxon>
        <taxon>Bacteroidota</taxon>
        <taxon>Chitinophagia</taxon>
        <taxon>Chitinophagales</taxon>
        <taxon>Chitinophagaceae</taxon>
        <taxon>Chitinophaga</taxon>
    </lineage>
</organism>
<dbReference type="OrthoDB" id="338827at2"/>
<reference evidence="2 3" key="1">
    <citation type="submission" date="2019-06" db="EMBL/GenBank/DDBJ databases">
        <title>Sorghum-associated microbial communities from plants grown in Nebraska, USA.</title>
        <authorList>
            <person name="Schachtman D."/>
        </authorList>
    </citation>
    <scope>NUCLEOTIDE SEQUENCE [LARGE SCALE GENOMIC DNA]</scope>
    <source>
        <strain evidence="2 3">1209</strain>
    </source>
</reference>
<dbReference type="RefSeq" id="WP_145668981.1">
    <property type="nucleotide sequence ID" value="NZ_VIWO01000003.1"/>
</dbReference>
<dbReference type="NCBIfam" id="TIGR03806">
    <property type="entry name" value="chp_HNE_0200"/>
    <property type="match status" value="1"/>
</dbReference>